<dbReference type="PANTHER" id="PTHR24287">
    <property type="entry name" value="P450, PUTATIVE (EUROFUNG)-RELATED"/>
    <property type="match status" value="1"/>
</dbReference>
<evidence type="ECO:0000313" key="10">
    <source>
        <dbReference type="EMBL" id="EAW13533.1"/>
    </source>
</evidence>
<dbReference type="EMBL" id="DS027048">
    <property type="protein sequence ID" value="EAW13533.1"/>
    <property type="molecule type" value="Genomic_DNA"/>
</dbReference>
<dbReference type="InterPro" id="IPR017972">
    <property type="entry name" value="Cyt_P450_CS"/>
</dbReference>
<dbReference type="AlphaFoldDB" id="A1C9K9"/>
<dbReference type="PRINTS" id="PR01239">
    <property type="entry name" value="EP450IICYP52"/>
</dbReference>
<keyword evidence="5 8" id="KW-0560">Oxidoreductase</keyword>
<dbReference type="OrthoDB" id="1470350at2759"/>
<dbReference type="GO" id="GO:0020037">
    <property type="term" value="F:heme binding"/>
    <property type="evidence" value="ECO:0007669"/>
    <property type="project" value="InterPro"/>
</dbReference>
<dbReference type="SUPFAM" id="SSF48264">
    <property type="entry name" value="Cytochrome P450"/>
    <property type="match status" value="1"/>
</dbReference>
<keyword evidence="7 8" id="KW-0503">Monooxygenase</keyword>
<dbReference type="GO" id="GO:0016712">
    <property type="term" value="F:oxidoreductase activity, acting on paired donors, with incorporation or reduction of molecular oxygen, reduced flavin or flavoprotein as one donor, and incorporation of one atom of oxygen"/>
    <property type="evidence" value="ECO:0007669"/>
    <property type="project" value="InterPro"/>
</dbReference>
<accession>A1C9K9</accession>
<dbReference type="RefSeq" id="XP_001274959.1">
    <property type="nucleotide sequence ID" value="XM_001274958.1"/>
</dbReference>
<dbReference type="InterPro" id="IPR001128">
    <property type="entry name" value="Cyt_P450"/>
</dbReference>
<feature type="chain" id="PRO_5002633393" evidence="9">
    <location>
        <begin position="24"/>
        <end position="498"/>
    </location>
</feature>
<feature type="signal peptide" evidence="9">
    <location>
        <begin position="1"/>
        <end position="23"/>
    </location>
</feature>
<reference evidence="10 11" key="1">
    <citation type="journal article" date="2008" name="PLoS Genet.">
        <title>Genomic islands in the pathogenic filamentous fungus Aspergillus fumigatus.</title>
        <authorList>
            <person name="Fedorova N.D."/>
            <person name="Khaldi N."/>
            <person name="Joardar V.S."/>
            <person name="Maiti R."/>
            <person name="Amedeo P."/>
            <person name="Anderson M.J."/>
            <person name="Crabtree J."/>
            <person name="Silva J.C."/>
            <person name="Badger J.H."/>
            <person name="Albarraq A."/>
            <person name="Angiuoli S."/>
            <person name="Bussey H."/>
            <person name="Bowyer P."/>
            <person name="Cotty P.J."/>
            <person name="Dyer P.S."/>
            <person name="Egan A."/>
            <person name="Galens K."/>
            <person name="Fraser-Liggett C.M."/>
            <person name="Haas B.J."/>
            <person name="Inman J.M."/>
            <person name="Kent R."/>
            <person name="Lemieux S."/>
            <person name="Malavazi I."/>
            <person name="Orvis J."/>
            <person name="Roemer T."/>
            <person name="Ronning C.M."/>
            <person name="Sundaram J.P."/>
            <person name="Sutton G."/>
            <person name="Turner G."/>
            <person name="Venter J.C."/>
            <person name="White O.R."/>
            <person name="Whitty B.R."/>
            <person name="Youngman P."/>
            <person name="Wolfe K.H."/>
            <person name="Goldman G.H."/>
            <person name="Wortman J.R."/>
            <person name="Jiang B."/>
            <person name="Denning D.W."/>
            <person name="Nierman W.C."/>
        </authorList>
    </citation>
    <scope>NUCLEOTIDE SEQUENCE [LARGE SCALE GENOMIC DNA]</scope>
    <source>
        <strain evidence="11">ATCC 1007 / CBS 513.65 / DSM 816 / NCTC 3887 / NRRL 1</strain>
    </source>
</reference>
<dbReference type="InterPro" id="IPR002974">
    <property type="entry name" value="Cyt_P450_E_CYP52_ascomycetes"/>
</dbReference>
<evidence type="ECO:0000256" key="9">
    <source>
        <dbReference type="SAM" id="SignalP"/>
    </source>
</evidence>
<dbReference type="CDD" id="cd11063">
    <property type="entry name" value="CYP52"/>
    <property type="match status" value="1"/>
</dbReference>
<keyword evidence="11" id="KW-1185">Reference proteome</keyword>
<protein>
    <submittedName>
        <fullName evidence="10">N-alkane-inducible cytochrome P450</fullName>
    </submittedName>
</protein>
<keyword evidence="6 8" id="KW-0408">Iron</keyword>
<dbReference type="eggNOG" id="KOG0157">
    <property type="taxonomic scope" value="Eukaryota"/>
</dbReference>
<dbReference type="GO" id="GO:0005506">
    <property type="term" value="F:iron ion binding"/>
    <property type="evidence" value="ECO:0007669"/>
    <property type="project" value="InterPro"/>
</dbReference>
<dbReference type="Proteomes" id="UP000006701">
    <property type="component" value="Unassembled WGS sequence"/>
</dbReference>
<keyword evidence="4 8" id="KW-0479">Metal-binding</keyword>
<dbReference type="VEuPathDB" id="FungiDB:ACLA_055810"/>
<comment type="similarity">
    <text evidence="2 8">Belongs to the cytochrome P450 family.</text>
</comment>
<sequence length="498" mass="56805">MWQYLLGSILLLVALHLVKRVEQWRNRRRYAQKYSTKDPVRISDIRRPEGGSYTKETVQAFRKHQGLELLRKRHEACGYTFESHTLGGRIVNTSEPENIKAVLATHFQDYSLGFRQAALGPLLGKGVFTTDGQEWKHSRGLVRPNVEKAHVTDLSILEKHIRQLLAHIPRDGRTIDVQDYFFKLSFDNSTEFLFGESVRSFEAAENSEEARFAAAFDFASGETIRRLQYGPFLPLYFNRDFTKACKVVHRFVDNVVAKALARRASRKAGEKTGNYNFLDGLMDSVTEPKRLRSETLNLMQAGRDTTAGMLGHVFYLLARRSDVWAKLEAEVATLEGRAPTYEDLQQLTYLRQVMNETLRIYPVAPINSRVAVRDTILPTGGGPDHKSPIFIPAGQKISFPVYVMHRRKDIYGPDANEFRPERWGEPNFRPGWAYLPFNGGPRVCLGQQFAMTEVGYTIVRLVQTFKAVIQRDFSPYKEHVRISASVYGGVQVGLIPRD</sequence>
<evidence type="ECO:0000313" key="11">
    <source>
        <dbReference type="Proteomes" id="UP000006701"/>
    </source>
</evidence>
<evidence type="ECO:0000256" key="5">
    <source>
        <dbReference type="ARBA" id="ARBA00023002"/>
    </source>
</evidence>
<dbReference type="GeneID" id="4707145"/>
<keyword evidence="3 8" id="KW-0349">Heme</keyword>
<dbReference type="HOGENOM" id="CLU_001570_27_0_1"/>
<dbReference type="Pfam" id="PF00067">
    <property type="entry name" value="p450"/>
    <property type="match status" value="1"/>
</dbReference>
<dbReference type="KEGG" id="act:ACLA_055810"/>
<dbReference type="PROSITE" id="PS00086">
    <property type="entry name" value="CYTOCHROME_P450"/>
    <property type="match status" value="1"/>
</dbReference>
<evidence type="ECO:0000256" key="7">
    <source>
        <dbReference type="ARBA" id="ARBA00023033"/>
    </source>
</evidence>
<comment type="cofactor">
    <cofactor evidence="1">
        <name>heme</name>
        <dbReference type="ChEBI" id="CHEBI:30413"/>
    </cofactor>
</comment>
<proteinExistence type="inferred from homology"/>
<dbReference type="STRING" id="344612.A1C9K9"/>
<evidence type="ECO:0000256" key="8">
    <source>
        <dbReference type="RuleBase" id="RU000461"/>
    </source>
</evidence>
<gene>
    <name evidence="10" type="ORF">ACLA_055810</name>
</gene>
<evidence type="ECO:0000256" key="6">
    <source>
        <dbReference type="ARBA" id="ARBA00023004"/>
    </source>
</evidence>
<evidence type="ECO:0000256" key="1">
    <source>
        <dbReference type="ARBA" id="ARBA00001971"/>
    </source>
</evidence>
<evidence type="ECO:0000256" key="2">
    <source>
        <dbReference type="ARBA" id="ARBA00010617"/>
    </source>
</evidence>
<dbReference type="OMA" id="RRWTEDP"/>
<dbReference type="Gene3D" id="1.10.630.10">
    <property type="entry name" value="Cytochrome P450"/>
    <property type="match status" value="1"/>
</dbReference>
<evidence type="ECO:0000256" key="4">
    <source>
        <dbReference type="ARBA" id="ARBA00022723"/>
    </source>
</evidence>
<dbReference type="PANTHER" id="PTHR24287:SF1">
    <property type="entry name" value="P450, PUTATIVE (EUROFUNG)-RELATED"/>
    <property type="match status" value="1"/>
</dbReference>
<dbReference type="InterPro" id="IPR047146">
    <property type="entry name" value="Cyt_P450_E_CYP52_fungi"/>
</dbReference>
<dbReference type="InterPro" id="IPR036396">
    <property type="entry name" value="Cyt_P450_sf"/>
</dbReference>
<name>A1C9K9_ASPCL</name>
<organism evidence="10 11">
    <name type="scientific">Aspergillus clavatus (strain ATCC 1007 / CBS 513.65 / DSM 816 / NCTC 3887 / NRRL 1 / QM 1276 / 107)</name>
    <dbReference type="NCBI Taxonomy" id="344612"/>
    <lineage>
        <taxon>Eukaryota</taxon>
        <taxon>Fungi</taxon>
        <taxon>Dikarya</taxon>
        <taxon>Ascomycota</taxon>
        <taxon>Pezizomycotina</taxon>
        <taxon>Eurotiomycetes</taxon>
        <taxon>Eurotiomycetidae</taxon>
        <taxon>Eurotiales</taxon>
        <taxon>Aspergillaceae</taxon>
        <taxon>Aspergillus</taxon>
        <taxon>Aspergillus subgen. Fumigati</taxon>
    </lineage>
</organism>
<keyword evidence="9" id="KW-0732">Signal</keyword>
<dbReference type="PRINTS" id="PR00385">
    <property type="entry name" value="P450"/>
</dbReference>
<evidence type="ECO:0000256" key="3">
    <source>
        <dbReference type="ARBA" id="ARBA00022617"/>
    </source>
</evidence>